<organism evidence="3 4">
    <name type="scientific">Photorhabdus bodei</name>
    <dbReference type="NCBI Taxonomy" id="2029681"/>
    <lineage>
        <taxon>Bacteria</taxon>
        <taxon>Pseudomonadati</taxon>
        <taxon>Pseudomonadota</taxon>
        <taxon>Gammaproteobacteria</taxon>
        <taxon>Enterobacterales</taxon>
        <taxon>Morganellaceae</taxon>
        <taxon>Photorhabdus</taxon>
    </lineage>
</organism>
<dbReference type="SUPFAM" id="SSF143120">
    <property type="entry name" value="YefM-like"/>
    <property type="match status" value="1"/>
</dbReference>
<gene>
    <name evidence="3" type="ORF">PH362_04450</name>
</gene>
<dbReference type="EMBL" id="JAQMFO010000004">
    <property type="protein sequence ID" value="MDB6371231.1"/>
    <property type="molecule type" value="Genomic_DNA"/>
</dbReference>
<comment type="caution">
    <text evidence="3">The sequence shown here is derived from an EMBL/GenBank/DDBJ whole genome shotgun (WGS) entry which is preliminary data.</text>
</comment>
<name>A0AAW6BEP5_9GAMM</name>
<dbReference type="InterPro" id="IPR006442">
    <property type="entry name" value="Antitoxin_Phd/YefM"/>
</dbReference>
<evidence type="ECO:0000313" key="4">
    <source>
        <dbReference type="Proteomes" id="UP001212996"/>
    </source>
</evidence>
<comment type="function">
    <text evidence="2">Antitoxin component of a type II toxin-antitoxin (TA) system.</text>
</comment>
<dbReference type="Proteomes" id="UP001212996">
    <property type="component" value="Unassembled WGS sequence"/>
</dbReference>
<accession>A0AAW6BEP5</accession>
<evidence type="ECO:0000256" key="2">
    <source>
        <dbReference type="RuleBase" id="RU362080"/>
    </source>
</evidence>
<protein>
    <recommendedName>
        <fullName evidence="2">Antitoxin</fullName>
    </recommendedName>
</protein>
<dbReference type="AlphaFoldDB" id="A0AAW6BEP5"/>
<sequence>MEKINIYEAKTHLSKLLNSVATTGEPFLIARNGKVIANQRS</sequence>
<reference evidence="3" key="1">
    <citation type="submission" date="2023-01" db="EMBL/GenBank/DDBJ databases">
        <title>Genome sequencing of Photorhabdus bodei 09-20.</title>
        <authorList>
            <person name="Kalindamar S."/>
            <person name="Kumru S."/>
        </authorList>
    </citation>
    <scope>NUCLEOTIDE SEQUENCE</scope>
    <source>
        <strain evidence="3">09-20</strain>
    </source>
</reference>
<dbReference type="Pfam" id="PF02604">
    <property type="entry name" value="PhdYeFM_antitox"/>
    <property type="match status" value="1"/>
</dbReference>
<evidence type="ECO:0000313" key="3">
    <source>
        <dbReference type="EMBL" id="MDB6371231.1"/>
    </source>
</evidence>
<dbReference type="InterPro" id="IPR036165">
    <property type="entry name" value="YefM-like_sf"/>
</dbReference>
<dbReference type="NCBIfam" id="TIGR01552">
    <property type="entry name" value="phd_fam"/>
    <property type="match status" value="1"/>
</dbReference>
<proteinExistence type="inferred from homology"/>
<evidence type="ECO:0000256" key="1">
    <source>
        <dbReference type="ARBA" id="ARBA00009981"/>
    </source>
</evidence>
<dbReference type="RefSeq" id="WP_113041379.1">
    <property type="nucleotide sequence ID" value="NZ_CAWQKC010000058.1"/>
</dbReference>
<dbReference type="Gene3D" id="3.40.1620.10">
    <property type="entry name" value="YefM-like domain"/>
    <property type="match status" value="1"/>
</dbReference>
<comment type="similarity">
    <text evidence="1 2">Belongs to the phD/YefM antitoxin family.</text>
</comment>